<accession>A0A3D9ZIU0</accession>
<gene>
    <name evidence="3" type="ORF">DFJ67_2371</name>
</gene>
<dbReference type="EMBL" id="QUMQ01000001">
    <property type="protein sequence ID" value="REF96392.1"/>
    <property type="molecule type" value="Genomic_DNA"/>
</dbReference>
<sequence>MIRSGVERKQRTAPRRVLVRTLVVGGLAGAAWLLSASAAQAAGAEPVADHGAGSVLAPLTGVLETAKPVLSTATGLLGDALVPVTAQTPVERPLSTGRTTAQRVISDPAAVVAPSTTAQRSIVIAGAAPAAKPDHTAARTAVRLSAPDRAPSRSADRPGPRTSGLAGTPGLVAPLGVTRALAVPGALLTPVAQVALPVLAPVTALLRPLTSMLRLVAAPLFSTVGAVTRTVTGTLSGPRGRPIPAVTPVGVVGVHGRVSSRTPGTTAAGSASVAEPRATHTGASTIRQYVGLPERVAAAASHRKNGETPGQPYPAPTRGEGSASGTPASGSGSPAGGGAFATVPSSVVGSMVAFQLLPKPADSAVPRHDAEKPTVSPD</sequence>
<feature type="compositionally biased region" description="Basic and acidic residues" evidence="1">
    <location>
        <begin position="150"/>
        <end position="159"/>
    </location>
</feature>
<dbReference type="Proteomes" id="UP000256913">
    <property type="component" value="Unassembled WGS sequence"/>
</dbReference>
<feature type="region of interest" description="Disordered" evidence="1">
    <location>
        <begin position="255"/>
        <end position="284"/>
    </location>
</feature>
<feature type="compositionally biased region" description="Polar residues" evidence="1">
    <location>
        <begin position="259"/>
        <end position="269"/>
    </location>
</feature>
<keyword evidence="4" id="KW-1185">Reference proteome</keyword>
<feature type="chain" id="PRO_5017814954" evidence="2">
    <location>
        <begin position="42"/>
        <end position="378"/>
    </location>
</feature>
<feature type="signal peptide" evidence="2">
    <location>
        <begin position="1"/>
        <end position="41"/>
    </location>
</feature>
<keyword evidence="2" id="KW-0732">Signal</keyword>
<comment type="caution">
    <text evidence="3">The sequence shown here is derived from an EMBL/GenBank/DDBJ whole genome shotgun (WGS) entry which is preliminary data.</text>
</comment>
<feature type="region of interest" description="Disordered" evidence="1">
    <location>
        <begin position="134"/>
        <end position="167"/>
    </location>
</feature>
<dbReference type="RefSeq" id="WP_116067924.1">
    <property type="nucleotide sequence ID" value="NZ_BONB01000007.1"/>
</dbReference>
<evidence type="ECO:0000256" key="2">
    <source>
        <dbReference type="SAM" id="SignalP"/>
    </source>
</evidence>
<evidence type="ECO:0000313" key="4">
    <source>
        <dbReference type="Proteomes" id="UP000256913"/>
    </source>
</evidence>
<evidence type="ECO:0000256" key="1">
    <source>
        <dbReference type="SAM" id="MobiDB-lite"/>
    </source>
</evidence>
<feature type="region of interest" description="Disordered" evidence="1">
    <location>
        <begin position="358"/>
        <end position="378"/>
    </location>
</feature>
<reference evidence="3 4" key="1">
    <citation type="submission" date="2018-08" db="EMBL/GenBank/DDBJ databases">
        <title>Sequencing the genomes of 1000 actinobacteria strains.</title>
        <authorList>
            <person name="Klenk H.-P."/>
        </authorList>
    </citation>
    <scope>NUCLEOTIDE SEQUENCE [LARGE SCALE GENOMIC DNA]</scope>
    <source>
        <strain evidence="3 4">DSM 44099</strain>
    </source>
</reference>
<name>A0A3D9ZIU0_9ACTN</name>
<organism evidence="3 4">
    <name type="scientific">Asanoa ferruginea</name>
    <dbReference type="NCBI Taxonomy" id="53367"/>
    <lineage>
        <taxon>Bacteria</taxon>
        <taxon>Bacillati</taxon>
        <taxon>Actinomycetota</taxon>
        <taxon>Actinomycetes</taxon>
        <taxon>Micromonosporales</taxon>
        <taxon>Micromonosporaceae</taxon>
        <taxon>Asanoa</taxon>
    </lineage>
</organism>
<evidence type="ECO:0000313" key="3">
    <source>
        <dbReference type="EMBL" id="REF96392.1"/>
    </source>
</evidence>
<feature type="compositionally biased region" description="Low complexity" evidence="1">
    <location>
        <begin position="321"/>
        <end position="332"/>
    </location>
</feature>
<dbReference type="AlphaFoldDB" id="A0A3D9ZIU0"/>
<feature type="region of interest" description="Disordered" evidence="1">
    <location>
        <begin position="298"/>
        <end position="343"/>
    </location>
</feature>
<proteinExistence type="predicted"/>
<protein>
    <submittedName>
        <fullName evidence="3">Uncharacterized protein</fullName>
    </submittedName>
</protein>
<dbReference type="OrthoDB" id="3366808at2"/>